<organism evidence="3 4">
    <name type="scientific">Eremothecium cymbalariae (strain CBS 270.75 / DBVPG 7215 / KCTC 17166 / NRRL Y-17582)</name>
    <name type="common">Yeast</name>
    <dbReference type="NCBI Taxonomy" id="931890"/>
    <lineage>
        <taxon>Eukaryota</taxon>
        <taxon>Fungi</taxon>
        <taxon>Dikarya</taxon>
        <taxon>Ascomycota</taxon>
        <taxon>Saccharomycotina</taxon>
        <taxon>Saccharomycetes</taxon>
        <taxon>Saccharomycetales</taxon>
        <taxon>Saccharomycetaceae</taxon>
        <taxon>Eremothecium</taxon>
    </lineage>
</organism>
<sequence>MSDTENFQQLSIWLTTFNCAKLFPFDKPADTTIRQRQVIEKLLPVEIHHDIYVLSFQELVSIPQALYPGVVSCYLDILAPLVLEHLNNGYHKLTHNESKHFINSKNENQEWSEDTEPLLSHMSGFSVNDNVAGQESHVNGCYKHVGSNSIGATGVIVFAKTDISVLNYATTNVRCGNLYSVLKGATVIQLVIDRNSQRQKLTFISAHLAASEGNRNLKRRINDFTTVMDHVRYSFSKIFDGLVFFCGDLNFRVQPPQPIGLDYTDANVIRTLLDENDELNMIRSQHIALQEFEEPIIEFSPTYKYFTEIDDSLYNFRRQPSWCDRILYSKSAHNLFIKTQNYNAIVRTPALYFSDHQPVVLGVTVNMTSKHFEPFDRQMPRRFEHILGTAVDMLLFIFTWIHCSYGIPGDLVAGVTFLTILYVLLD</sequence>
<dbReference type="InterPro" id="IPR036691">
    <property type="entry name" value="Endo/exonu/phosph_ase_sf"/>
</dbReference>
<dbReference type="HOGENOM" id="CLU_025224_2_0_1"/>
<dbReference type="Pfam" id="PF22669">
    <property type="entry name" value="Exo_endo_phos2"/>
    <property type="match status" value="1"/>
</dbReference>
<evidence type="ECO:0000256" key="1">
    <source>
        <dbReference type="SAM" id="Phobius"/>
    </source>
</evidence>
<reference evidence="4" key="1">
    <citation type="journal article" date="2012" name="G3 (Bethesda)">
        <title>Pichia sorbitophila, an interspecies yeast hybrid reveals early steps of genome resolution following polyploidization.</title>
        <authorList>
            <person name="Leh Louis V."/>
            <person name="Despons L."/>
            <person name="Friedrich A."/>
            <person name="Martin T."/>
            <person name="Durrens P."/>
            <person name="Casaregola S."/>
            <person name="Neuveglise C."/>
            <person name="Fairhead C."/>
            <person name="Marck C."/>
            <person name="Cruz J.A."/>
            <person name="Straub M.L."/>
            <person name="Kugler V."/>
            <person name="Sacerdot C."/>
            <person name="Uzunov Z."/>
            <person name="Thierry A."/>
            <person name="Weiss S."/>
            <person name="Bleykasten C."/>
            <person name="De Montigny J."/>
            <person name="Jacques N."/>
            <person name="Jung P."/>
            <person name="Lemaire M."/>
            <person name="Mallet S."/>
            <person name="Morel G."/>
            <person name="Richard G.F."/>
            <person name="Sarkar A."/>
            <person name="Savel G."/>
            <person name="Schacherer J."/>
            <person name="Seret M.L."/>
            <person name="Talla E."/>
            <person name="Samson G."/>
            <person name="Jubin C."/>
            <person name="Poulain J."/>
            <person name="Vacherie B."/>
            <person name="Barbe V."/>
            <person name="Pelletier E."/>
            <person name="Sherman D.J."/>
            <person name="Westhof E."/>
            <person name="Weissenbach J."/>
            <person name="Baret P.V."/>
            <person name="Wincker P."/>
            <person name="Gaillardin C."/>
            <person name="Dujon B."/>
            <person name="Souciet J.L."/>
        </authorList>
    </citation>
    <scope>NUCLEOTIDE SEQUENCE [LARGE SCALE GENOMIC DNA]</scope>
    <source>
        <strain evidence="4">CBS 270.75 / DBVPG 7215 / KCTC 17166 / NRRL Y-17582</strain>
    </source>
</reference>
<keyword evidence="1" id="KW-0812">Transmembrane</keyword>
<keyword evidence="4" id="KW-1185">Reference proteome</keyword>
<dbReference type="eggNOG" id="KOG0565">
    <property type="taxonomic scope" value="Eukaryota"/>
</dbReference>
<dbReference type="OrthoDB" id="62798at2759"/>
<dbReference type="STRING" id="931890.G8JQP2"/>
<dbReference type="SMART" id="SM00128">
    <property type="entry name" value="IPPc"/>
    <property type="match status" value="1"/>
</dbReference>
<feature type="transmembrane region" description="Helical" evidence="1">
    <location>
        <begin position="407"/>
        <end position="425"/>
    </location>
</feature>
<dbReference type="Gene3D" id="3.60.10.10">
    <property type="entry name" value="Endonuclease/exonuclease/phosphatase"/>
    <property type="match status" value="1"/>
</dbReference>
<accession>G8JQP2</accession>
<gene>
    <name evidence="3" type="ordered locus">Ecym_3554</name>
</gene>
<dbReference type="InParanoid" id="G8JQP2"/>
<feature type="domain" description="Inositol polyphosphate-related phosphatase" evidence="2">
    <location>
        <begin position="8"/>
        <end position="367"/>
    </location>
</feature>
<keyword evidence="1" id="KW-1133">Transmembrane helix</keyword>
<keyword evidence="1" id="KW-0472">Membrane</keyword>
<evidence type="ECO:0000259" key="2">
    <source>
        <dbReference type="SMART" id="SM00128"/>
    </source>
</evidence>
<dbReference type="InterPro" id="IPR000300">
    <property type="entry name" value="IPPc"/>
</dbReference>
<dbReference type="Proteomes" id="UP000006790">
    <property type="component" value="Chromosome 3"/>
</dbReference>
<proteinExistence type="predicted"/>
<dbReference type="GeneID" id="11472330"/>
<name>G8JQP2_ERECY</name>
<dbReference type="GO" id="GO:0004439">
    <property type="term" value="F:phosphatidylinositol-4,5-bisphosphate 5-phosphatase activity"/>
    <property type="evidence" value="ECO:0007669"/>
    <property type="project" value="TreeGrafter"/>
</dbReference>
<dbReference type="GO" id="GO:0046856">
    <property type="term" value="P:phosphatidylinositol dephosphorylation"/>
    <property type="evidence" value="ECO:0007669"/>
    <property type="project" value="InterPro"/>
</dbReference>
<dbReference type="SUPFAM" id="SSF56219">
    <property type="entry name" value="DNase I-like"/>
    <property type="match status" value="1"/>
</dbReference>
<dbReference type="PANTHER" id="PTHR11200:SF275">
    <property type="entry name" value="LD06095P"/>
    <property type="match status" value="1"/>
</dbReference>
<dbReference type="EMBL" id="CP002499">
    <property type="protein sequence ID" value="AET39026.1"/>
    <property type="molecule type" value="Genomic_DNA"/>
</dbReference>
<dbReference type="OMA" id="SENSMIC"/>
<dbReference type="KEGG" id="erc:Ecym_3554"/>
<dbReference type="AlphaFoldDB" id="G8JQP2"/>
<evidence type="ECO:0000313" key="3">
    <source>
        <dbReference type="EMBL" id="AET39026.1"/>
    </source>
</evidence>
<protein>
    <recommendedName>
        <fullName evidence="2">Inositol polyphosphate-related phosphatase domain-containing protein</fullName>
    </recommendedName>
</protein>
<dbReference type="InterPro" id="IPR046985">
    <property type="entry name" value="IP5"/>
</dbReference>
<dbReference type="PANTHER" id="PTHR11200">
    <property type="entry name" value="INOSITOL 5-PHOSPHATASE"/>
    <property type="match status" value="1"/>
</dbReference>
<dbReference type="RefSeq" id="XP_003645843.1">
    <property type="nucleotide sequence ID" value="XM_003645795.1"/>
</dbReference>
<dbReference type="FunCoup" id="G8JQP2">
    <property type="interactions" value="93"/>
</dbReference>
<evidence type="ECO:0000313" key="4">
    <source>
        <dbReference type="Proteomes" id="UP000006790"/>
    </source>
</evidence>